<name>A0A2W1FFA7_9PLEO</name>
<feature type="chain" id="PRO_5042701065" evidence="1">
    <location>
        <begin position="19"/>
        <end position="136"/>
    </location>
</feature>
<sequence>MYLSTLLIGSCVITSTFAAPVQTSESCVQEAAHVTGPDGQVYQLPNTETNSIRIITSDRKNDYYIRPTSYHVASDHTCKFYSEATRGVGYLIGQFTGPAEAVFDSTEWAAFYECWNTKPEERAAPAVEARNTPTVL</sequence>
<evidence type="ECO:0000256" key="1">
    <source>
        <dbReference type="SAM" id="SignalP"/>
    </source>
</evidence>
<comment type="caution">
    <text evidence="2">The sequence shown here is derived from an EMBL/GenBank/DDBJ whole genome shotgun (WGS) entry which is preliminary data.</text>
</comment>
<reference evidence="2 4" key="1">
    <citation type="journal article" date="2018" name="BMC Genomics">
        <title>Comparative genomics of the wheat fungal pathogen Pyrenophora tritici-repentis reveals chromosomal variations and genome plasticity.</title>
        <authorList>
            <person name="Moolhuijzen P."/>
            <person name="See P.T."/>
            <person name="Hane J.K."/>
            <person name="Shi G."/>
            <person name="Liu Z."/>
            <person name="Oliver R.P."/>
            <person name="Moffat C.S."/>
        </authorList>
    </citation>
    <scope>NUCLEOTIDE SEQUENCE [LARGE SCALE GENOMIC DNA]</scope>
    <source>
        <strain evidence="2">M4</strain>
    </source>
</reference>
<reference evidence="5" key="4">
    <citation type="journal article" date="2022" name="Microb. Genom.">
        <title>A global pangenome for the wheat fungal pathogen Pyrenophora tritici-repentis and prediction of effector protein structural homology.</title>
        <authorList>
            <person name="Moolhuijzen P.M."/>
            <person name="See P.T."/>
            <person name="Shi G."/>
            <person name="Powell H.R."/>
            <person name="Cockram J."/>
            <person name="Jorgensen L.N."/>
            <person name="Benslimane H."/>
            <person name="Strelkov S.E."/>
            <person name="Turner J."/>
            <person name="Liu Z."/>
            <person name="Moffat C.S."/>
        </authorList>
    </citation>
    <scope>NUCLEOTIDE SEQUENCE [LARGE SCALE GENOMIC DNA]</scope>
</reference>
<dbReference type="Proteomes" id="UP000245464">
    <property type="component" value="Chromosome 1"/>
</dbReference>
<dbReference type="OrthoDB" id="3692973at2759"/>
<keyword evidence="1" id="KW-0732">Signal</keyword>
<gene>
    <name evidence="3" type="ORF">Ptr86124_000730</name>
    <name evidence="2" type="ORF">PtrM4_007960</name>
</gene>
<proteinExistence type="predicted"/>
<evidence type="ECO:0000313" key="4">
    <source>
        <dbReference type="Proteomes" id="UP000245464"/>
    </source>
</evidence>
<reference evidence="3" key="3">
    <citation type="journal article" date="2022" name="bioRxiv">
        <title>A global pangenome for the wheat fungal pathogen Pyrenophora tritici-repentis and prediction of effector protein structural homology.</title>
        <authorList>
            <person name="Moolhuijzen P."/>
            <person name="See P.T."/>
            <person name="Shi G."/>
            <person name="Powell H.R."/>
            <person name="Cockram J."/>
            <person name="Jorgensen L.N."/>
            <person name="Benslimane H."/>
            <person name="Strelkov S.E."/>
            <person name="Turner J."/>
            <person name="Liu Z."/>
            <person name="Moffat C.S."/>
        </authorList>
    </citation>
    <scope>NUCLEOTIDE SEQUENCE</scope>
    <source>
        <strain evidence="3">86-124</strain>
    </source>
</reference>
<dbReference type="EMBL" id="NQIK02000001">
    <property type="protein sequence ID" value="KAF7576556.1"/>
    <property type="molecule type" value="Genomic_DNA"/>
</dbReference>
<evidence type="ECO:0000313" key="3">
    <source>
        <dbReference type="EMBL" id="KAI1520362.1"/>
    </source>
</evidence>
<dbReference type="AlphaFoldDB" id="A0A2W1FFA7"/>
<feature type="signal peptide" evidence="1">
    <location>
        <begin position="1"/>
        <end position="18"/>
    </location>
</feature>
<reference evidence="3" key="2">
    <citation type="submission" date="2021-05" db="EMBL/GenBank/DDBJ databases">
        <authorList>
            <person name="Moolhuijzen P.M."/>
            <person name="Moffat C.S."/>
        </authorList>
    </citation>
    <scope>NUCLEOTIDE SEQUENCE</scope>
    <source>
        <strain evidence="3">86-124</strain>
    </source>
</reference>
<organism evidence="2 4">
    <name type="scientific">Pyrenophora tritici-repentis</name>
    <dbReference type="NCBI Taxonomy" id="45151"/>
    <lineage>
        <taxon>Eukaryota</taxon>
        <taxon>Fungi</taxon>
        <taxon>Dikarya</taxon>
        <taxon>Ascomycota</taxon>
        <taxon>Pezizomycotina</taxon>
        <taxon>Dothideomycetes</taxon>
        <taxon>Pleosporomycetidae</taxon>
        <taxon>Pleosporales</taxon>
        <taxon>Pleosporineae</taxon>
        <taxon>Pleosporaceae</taxon>
        <taxon>Pyrenophora</taxon>
    </lineage>
</organism>
<keyword evidence="5" id="KW-1185">Reference proteome</keyword>
<evidence type="ECO:0000313" key="2">
    <source>
        <dbReference type="EMBL" id="KAF7576556.1"/>
    </source>
</evidence>
<accession>A0A2W1FFA7</accession>
<dbReference type="EMBL" id="NRDI02000001">
    <property type="protein sequence ID" value="KAI1520362.1"/>
    <property type="molecule type" value="Genomic_DNA"/>
</dbReference>
<dbReference type="Proteomes" id="UP000249757">
    <property type="component" value="Unassembled WGS sequence"/>
</dbReference>
<evidence type="ECO:0000313" key="5">
    <source>
        <dbReference type="Proteomes" id="UP000249757"/>
    </source>
</evidence>
<protein>
    <submittedName>
        <fullName evidence="2">Uncharacterized protein</fullName>
    </submittedName>
</protein>